<dbReference type="PROSITE" id="PS50206">
    <property type="entry name" value="RHODANESE_3"/>
    <property type="match status" value="1"/>
</dbReference>
<keyword evidence="3" id="KW-1185">Reference proteome</keyword>
<dbReference type="PANTHER" id="PTHR10828:SF38">
    <property type="entry name" value="ARSENICAL-RESISTANCE PROTEIN 2-RELATED"/>
    <property type="match status" value="1"/>
</dbReference>
<dbReference type="AlphaFoldDB" id="A0A1E3NLP9"/>
<dbReference type="GO" id="GO:0004725">
    <property type="term" value="F:protein tyrosine phosphatase activity"/>
    <property type="evidence" value="ECO:0007669"/>
    <property type="project" value="TreeGrafter"/>
</dbReference>
<dbReference type="GeneID" id="30180540"/>
<dbReference type="GO" id="GO:0004792">
    <property type="term" value="F:thiosulfate-cyanide sulfurtransferase activity"/>
    <property type="evidence" value="ECO:0007669"/>
    <property type="project" value="EnsemblFungi"/>
</dbReference>
<evidence type="ECO:0000259" key="1">
    <source>
        <dbReference type="PROSITE" id="PS50206"/>
    </source>
</evidence>
<dbReference type="Pfam" id="PF00581">
    <property type="entry name" value="Rhodanese"/>
    <property type="match status" value="1"/>
</dbReference>
<feature type="domain" description="Rhodanese" evidence="1">
    <location>
        <begin position="29"/>
        <end position="144"/>
    </location>
</feature>
<accession>A0A1E3NLP9</accession>
<dbReference type="InterPro" id="IPR001763">
    <property type="entry name" value="Rhodanese-like_dom"/>
</dbReference>
<dbReference type="EMBL" id="KV454002">
    <property type="protein sequence ID" value="ODQ47057.1"/>
    <property type="molecule type" value="Genomic_DNA"/>
</dbReference>
<dbReference type="RefSeq" id="XP_019018170.1">
    <property type="nucleotide sequence ID" value="XM_019163853.1"/>
</dbReference>
<evidence type="ECO:0000313" key="3">
    <source>
        <dbReference type="Proteomes" id="UP000094455"/>
    </source>
</evidence>
<dbReference type="SMART" id="SM00450">
    <property type="entry name" value="RHOD"/>
    <property type="match status" value="1"/>
</dbReference>
<protein>
    <recommendedName>
        <fullName evidence="1">Rhodanese domain-containing protein</fullName>
    </recommendedName>
</protein>
<gene>
    <name evidence="2" type="ORF">PICMEDRAFT_71181</name>
</gene>
<evidence type="ECO:0000313" key="2">
    <source>
        <dbReference type="EMBL" id="ODQ47057.1"/>
    </source>
</evidence>
<name>A0A1E3NLP9_9ASCO</name>
<dbReference type="GO" id="GO:0005737">
    <property type="term" value="C:cytoplasm"/>
    <property type="evidence" value="ECO:0007669"/>
    <property type="project" value="TreeGrafter"/>
</dbReference>
<dbReference type="InterPro" id="IPR036873">
    <property type="entry name" value="Rhodanese-like_dom_sf"/>
</dbReference>
<reference evidence="2 3" key="1">
    <citation type="journal article" date="2016" name="Proc. Natl. Acad. Sci. U.S.A.">
        <title>Comparative genomics of biotechnologically important yeasts.</title>
        <authorList>
            <person name="Riley R."/>
            <person name="Haridas S."/>
            <person name="Wolfe K.H."/>
            <person name="Lopes M.R."/>
            <person name="Hittinger C.T."/>
            <person name="Goeker M."/>
            <person name="Salamov A.A."/>
            <person name="Wisecaver J.H."/>
            <person name="Long T.M."/>
            <person name="Calvey C.H."/>
            <person name="Aerts A.L."/>
            <person name="Barry K.W."/>
            <person name="Choi C."/>
            <person name="Clum A."/>
            <person name="Coughlan A.Y."/>
            <person name="Deshpande S."/>
            <person name="Douglass A.P."/>
            <person name="Hanson S.J."/>
            <person name="Klenk H.-P."/>
            <person name="LaButti K.M."/>
            <person name="Lapidus A."/>
            <person name="Lindquist E.A."/>
            <person name="Lipzen A.M."/>
            <person name="Meier-Kolthoff J.P."/>
            <person name="Ohm R.A."/>
            <person name="Otillar R.P."/>
            <person name="Pangilinan J.L."/>
            <person name="Peng Y."/>
            <person name="Rokas A."/>
            <person name="Rosa C.A."/>
            <person name="Scheuner C."/>
            <person name="Sibirny A.A."/>
            <person name="Slot J.C."/>
            <person name="Stielow J.B."/>
            <person name="Sun H."/>
            <person name="Kurtzman C.P."/>
            <person name="Blackwell M."/>
            <person name="Grigoriev I.V."/>
            <person name="Jeffries T.W."/>
        </authorList>
    </citation>
    <scope>NUCLEOTIDE SEQUENCE [LARGE SCALE GENOMIC DNA]</scope>
    <source>
        <strain evidence="2 3">NRRL Y-2026</strain>
    </source>
</reference>
<dbReference type="PANTHER" id="PTHR10828">
    <property type="entry name" value="M-PHASE INDUCER PHOSPHATASE DUAL SPECIFICITY PHOSPHATASE CDC25"/>
    <property type="match status" value="1"/>
</dbReference>
<dbReference type="Gene3D" id="3.40.250.10">
    <property type="entry name" value="Rhodanese-like domain"/>
    <property type="match status" value="1"/>
</dbReference>
<dbReference type="Proteomes" id="UP000094455">
    <property type="component" value="Unassembled WGS sequence"/>
</dbReference>
<dbReference type="STRING" id="763406.A0A1E3NLP9"/>
<proteinExistence type="predicted"/>
<dbReference type="OrthoDB" id="102559at2759"/>
<sequence>MPSVFSVADIKYILDPTLKSWILQGHTNLGTPFQVIDVRDSDYVGGHIINSLHIESNKFKNEESAETLSNLLKKLRENGQNTVVFHCMLSQQRGPSSAMRFLRYLNERTSASNDQDEISFIENMKVCVLRGGFGKWQQEYGEDPQLTENYAKDVWKYGY</sequence>
<organism evidence="2 3">
    <name type="scientific">Pichia membranifaciens NRRL Y-2026</name>
    <dbReference type="NCBI Taxonomy" id="763406"/>
    <lineage>
        <taxon>Eukaryota</taxon>
        <taxon>Fungi</taxon>
        <taxon>Dikarya</taxon>
        <taxon>Ascomycota</taxon>
        <taxon>Saccharomycotina</taxon>
        <taxon>Pichiomycetes</taxon>
        <taxon>Pichiales</taxon>
        <taxon>Pichiaceae</taxon>
        <taxon>Pichia</taxon>
    </lineage>
</organism>
<dbReference type="GO" id="GO:0005634">
    <property type="term" value="C:nucleus"/>
    <property type="evidence" value="ECO:0007669"/>
    <property type="project" value="TreeGrafter"/>
</dbReference>
<dbReference type="SUPFAM" id="SSF52821">
    <property type="entry name" value="Rhodanese/Cell cycle control phosphatase"/>
    <property type="match status" value="1"/>
</dbReference>